<keyword evidence="3 4" id="KW-0326">Glycosidase</keyword>
<feature type="compositionally biased region" description="Low complexity" evidence="6">
    <location>
        <begin position="107"/>
        <end position="145"/>
    </location>
</feature>
<dbReference type="PANTHER" id="PTHR40079">
    <property type="entry name" value="MANNAN ENDO-1,4-BETA-MANNOSIDASE E-RELATED"/>
    <property type="match status" value="1"/>
</dbReference>
<evidence type="ECO:0000259" key="7">
    <source>
        <dbReference type="PROSITE" id="PS51764"/>
    </source>
</evidence>
<dbReference type="PANTHER" id="PTHR40079:SF4">
    <property type="entry name" value="GH26 DOMAIN-CONTAINING PROTEIN-RELATED"/>
    <property type="match status" value="1"/>
</dbReference>
<keyword evidence="9" id="KW-1185">Reference proteome</keyword>
<feature type="domain" description="GH26" evidence="7">
    <location>
        <begin position="184"/>
        <end position="492"/>
    </location>
</feature>
<dbReference type="InterPro" id="IPR022790">
    <property type="entry name" value="GH26_dom"/>
</dbReference>
<evidence type="ECO:0000256" key="2">
    <source>
        <dbReference type="ARBA" id="ARBA00022801"/>
    </source>
</evidence>
<evidence type="ECO:0000256" key="6">
    <source>
        <dbReference type="SAM" id="MobiDB-lite"/>
    </source>
</evidence>
<evidence type="ECO:0000313" key="9">
    <source>
        <dbReference type="Proteomes" id="UP000664209"/>
    </source>
</evidence>
<dbReference type="AlphaFoldDB" id="A0A939LNF6"/>
<dbReference type="PROSITE" id="PS51764">
    <property type="entry name" value="GH26"/>
    <property type="match status" value="1"/>
</dbReference>
<evidence type="ECO:0000256" key="4">
    <source>
        <dbReference type="PROSITE-ProRule" id="PRU01100"/>
    </source>
</evidence>
<keyword evidence="5" id="KW-0175">Coiled coil</keyword>
<organism evidence="8 9">
    <name type="scientific">Actinotalea soli</name>
    <dbReference type="NCBI Taxonomy" id="2819234"/>
    <lineage>
        <taxon>Bacteria</taxon>
        <taxon>Bacillati</taxon>
        <taxon>Actinomycetota</taxon>
        <taxon>Actinomycetes</taxon>
        <taxon>Micrococcales</taxon>
        <taxon>Cellulomonadaceae</taxon>
        <taxon>Actinotalea</taxon>
    </lineage>
</organism>
<dbReference type="Proteomes" id="UP000664209">
    <property type="component" value="Unassembled WGS sequence"/>
</dbReference>
<evidence type="ECO:0000313" key="8">
    <source>
        <dbReference type="EMBL" id="MBO1751617.1"/>
    </source>
</evidence>
<keyword evidence="2 4" id="KW-0378">Hydrolase</keyword>
<feature type="coiled-coil region" evidence="5">
    <location>
        <begin position="57"/>
        <end position="84"/>
    </location>
</feature>
<sequence length="610" mass="64472">MSETTTTQFHPSQWWTSSGLSAKGKIGTAAVALSLLLVTAVVWTSPTIDISSADELLSVEMTEEERLRAEVAQLRAELDAQDESDYVALLEGPQEGKDSGALLAPPATSRSGSRSGDSGSSGAGTTTAGFSGSGTSSSGAPDSSGAPGGGASSSDGPANPSNPPLPDGPSTPPATPGKPGTPKPKPVTAPSKAELVSPSERYYGMYTAQSPFNWAVFDDVASKTGVLPDLVGYFDGWDRNFRPHAVTRAWEREMLPVLTWESRPFSAANDQVNEPDYSLPKIIDGEFDSYLRRYARDVAALGLPLGIRLNHEMNGVWYPWSEVDGQGNSINGNSEGDFVEMWRHVHDIFEEEGAGDLVIWIWAPNIVNNLPAALQGPATLERLYPGDEYVDWVGLSGYYRPPYRADQTPTFSYTFDRSLDQLRDLTDKPILLAEIGASEVGGQKPAWVTSFFEGLTQPKNADVLGFAWFNLAVTTYSGGERVTNDWRVDSRRDSLASFVRGLADPRTRMGGSPFPAVAAASAPVEAPPAEVGTAASPGLPADSSTEDEDAGPEAGRPAGEDGAPAEDATASEREGAEDDEGTDPTGDEETARAPAPTATPEAAATAGARP</sequence>
<dbReference type="InterPro" id="IPR000805">
    <property type="entry name" value="Glyco_hydro_26"/>
</dbReference>
<dbReference type="InterPro" id="IPR017853">
    <property type="entry name" value="GH"/>
</dbReference>
<feature type="active site" description="Nucleophile" evidence="4">
    <location>
        <position position="434"/>
    </location>
</feature>
<name>A0A939LNF6_9CELL</name>
<proteinExistence type="inferred from homology"/>
<dbReference type="SUPFAM" id="SSF51445">
    <property type="entry name" value="(Trans)glycosidases"/>
    <property type="match status" value="1"/>
</dbReference>
<dbReference type="EMBL" id="JAGEMK010000003">
    <property type="protein sequence ID" value="MBO1751617.1"/>
    <property type="molecule type" value="Genomic_DNA"/>
</dbReference>
<protein>
    <recommendedName>
        <fullName evidence="7">GH26 domain-containing protein</fullName>
    </recommendedName>
</protein>
<reference evidence="8" key="1">
    <citation type="submission" date="2021-03" db="EMBL/GenBank/DDBJ databases">
        <title>Actinotalea soli sp. nov., isolated from soil.</title>
        <authorList>
            <person name="Ping W."/>
            <person name="Zhang J."/>
        </authorList>
    </citation>
    <scope>NUCLEOTIDE SEQUENCE</scope>
    <source>
        <strain evidence="8">BY-33</strain>
    </source>
</reference>
<gene>
    <name evidence="8" type="ORF">J4G33_07340</name>
</gene>
<comment type="caution">
    <text evidence="8">The sequence shown here is derived from an EMBL/GenBank/DDBJ whole genome shotgun (WGS) entry which is preliminary data.</text>
</comment>
<feature type="active site" description="Proton donor" evidence="4">
    <location>
        <position position="312"/>
    </location>
</feature>
<evidence type="ECO:0000256" key="1">
    <source>
        <dbReference type="ARBA" id="ARBA00007754"/>
    </source>
</evidence>
<dbReference type="Pfam" id="PF02156">
    <property type="entry name" value="Glyco_hydro_26"/>
    <property type="match status" value="1"/>
</dbReference>
<feature type="compositionally biased region" description="Low complexity" evidence="6">
    <location>
        <begin position="525"/>
        <end position="535"/>
    </location>
</feature>
<feature type="compositionally biased region" description="Low complexity" evidence="6">
    <location>
        <begin position="592"/>
        <end position="610"/>
    </location>
</feature>
<feature type="compositionally biased region" description="Pro residues" evidence="6">
    <location>
        <begin position="160"/>
        <end position="187"/>
    </location>
</feature>
<evidence type="ECO:0000256" key="3">
    <source>
        <dbReference type="ARBA" id="ARBA00023295"/>
    </source>
</evidence>
<evidence type="ECO:0000256" key="5">
    <source>
        <dbReference type="SAM" id="Coils"/>
    </source>
</evidence>
<dbReference type="GO" id="GO:0006080">
    <property type="term" value="P:substituted mannan metabolic process"/>
    <property type="evidence" value="ECO:0007669"/>
    <property type="project" value="InterPro"/>
</dbReference>
<accession>A0A939LNF6</accession>
<dbReference type="GO" id="GO:0016985">
    <property type="term" value="F:mannan endo-1,4-beta-mannosidase activity"/>
    <property type="evidence" value="ECO:0007669"/>
    <property type="project" value="InterPro"/>
</dbReference>
<dbReference type="RefSeq" id="WP_208055299.1">
    <property type="nucleotide sequence ID" value="NZ_JAGEMK010000003.1"/>
</dbReference>
<feature type="region of interest" description="Disordered" evidence="6">
    <location>
        <begin position="93"/>
        <end position="193"/>
    </location>
</feature>
<feature type="region of interest" description="Disordered" evidence="6">
    <location>
        <begin position="525"/>
        <end position="610"/>
    </location>
</feature>
<feature type="compositionally biased region" description="Acidic residues" evidence="6">
    <location>
        <begin position="575"/>
        <end position="588"/>
    </location>
</feature>
<comment type="similarity">
    <text evidence="1 4">Belongs to the glycosyl hydrolase 26 family.</text>
</comment>
<dbReference type="Gene3D" id="3.20.20.80">
    <property type="entry name" value="Glycosidases"/>
    <property type="match status" value="1"/>
</dbReference>